<dbReference type="OrthoDB" id="2447334at2759"/>
<proteinExistence type="predicted"/>
<comment type="caution">
    <text evidence="1">The sequence shown here is derived from an EMBL/GenBank/DDBJ whole genome shotgun (WGS) entry which is preliminary data.</text>
</comment>
<evidence type="ECO:0000313" key="1">
    <source>
        <dbReference type="EMBL" id="CAI2174076.1"/>
    </source>
</evidence>
<reference evidence="1" key="1">
    <citation type="submission" date="2022-08" db="EMBL/GenBank/DDBJ databases">
        <authorList>
            <person name="Kallberg Y."/>
            <person name="Tangrot J."/>
            <person name="Rosling A."/>
        </authorList>
    </citation>
    <scope>NUCLEOTIDE SEQUENCE</scope>
    <source>
        <strain evidence="1">Wild A</strain>
    </source>
</reference>
<accession>A0A9W4WN82</accession>
<organism evidence="1 2">
    <name type="scientific">Funneliformis geosporum</name>
    <dbReference type="NCBI Taxonomy" id="1117311"/>
    <lineage>
        <taxon>Eukaryota</taxon>
        <taxon>Fungi</taxon>
        <taxon>Fungi incertae sedis</taxon>
        <taxon>Mucoromycota</taxon>
        <taxon>Glomeromycotina</taxon>
        <taxon>Glomeromycetes</taxon>
        <taxon>Glomerales</taxon>
        <taxon>Glomeraceae</taxon>
        <taxon>Funneliformis</taxon>
    </lineage>
</organism>
<dbReference type="Proteomes" id="UP001153678">
    <property type="component" value="Unassembled WGS sequence"/>
</dbReference>
<keyword evidence="2" id="KW-1185">Reference proteome</keyword>
<evidence type="ECO:0000313" key="2">
    <source>
        <dbReference type="Proteomes" id="UP001153678"/>
    </source>
</evidence>
<protein>
    <submittedName>
        <fullName evidence="1">12346_t:CDS:1</fullName>
    </submittedName>
</protein>
<feature type="non-terminal residue" evidence="1">
    <location>
        <position position="1"/>
    </location>
</feature>
<name>A0A9W4WN82_9GLOM</name>
<gene>
    <name evidence="1" type="ORF">FWILDA_LOCUS6409</name>
</gene>
<dbReference type="AlphaFoldDB" id="A0A9W4WN82"/>
<sequence length="470" mass="55306">WTDSLIGFLVVLKYFKTYDEETCTYEHFLNELKETIITSPPYTDDWSSLHAFITNVQGRFWVVVIFYGIVRSRGFAEVFGAQVMSKECFWVNENDKRRQMKSFFQDIVLEREKETYQEMDSNQMWTLKSGRKVEEVIYAFARNLFRESYLHSFIINDVDVEAKSLFANEEWKEITTSEVKDKRSLEQSHMNLLKEYTVDNVEKLQEIIFEPAMLFLWQKDENPFDSEKLEGWYEMNVWSHLIDPAFHNLNIDLVRGEGMSKASSDKKNLERKIYDRKKIGKKGDGVFRLCKDRLEFSAIEAGRKWEGEKGTKYMHDSLKICKMLKDMISQLAVVFDGRAELVRKLDYPKGYISQIKRRKFYKVSGRLTKSNPFALVLKEINCAKSIISRMLDMINHKDDVDFENFLNDSDEEDKCHVSSPRVNTPPTFSTPKKKRTKIYIAMAYISKIPIIAGIDKWYSSQNERYVKLGS</sequence>
<dbReference type="EMBL" id="CAMKVN010001157">
    <property type="protein sequence ID" value="CAI2174076.1"/>
    <property type="molecule type" value="Genomic_DNA"/>
</dbReference>